<keyword evidence="1" id="KW-0812">Transmembrane</keyword>
<feature type="transmembrane region" description="Helical" evidence="1">
    <location>
        <begin position="107"/>
        <end position="128"/>
    </location>
</feature>
<keyword evidence="3" id="KW-1185">Reference proteome</keyword>
<feature type="transmembrane region" description="Helical" evidence="1">
    <location>
        <begin position="49"/>
        <end position="69"/>
    </location>
</feature>
<protein>
    <submittedName>
        <fullName evidence="2">Uncharacterized protein</fullName>
    </submittedName>
</protein>
<organism evidence="2 3">
    <name type="scientific">Chitinophaga skermanii</name>
    <dbReference type="NCBI Taxonomy" id="331697"/>
    <lineage>
        <taxon>Bacteria</taxon>
        <taxon>Pseudomonadati</taxon>
        <taxon>Bacteroidota</taxon>
        <taxon>Chitinophagia</taxon>
        <taxon>Chitinophagales</taxon>
        <taxon>Chitinophagaceae</taxon>
        <taxon>Chitinophaga</taxon>
    </lineage>
</organism>
<dbReference type="Proteomes" id="UP000249547">
    <property type="component" value="Unassembled WGS sequence"/>
</dbReference>
<dbReference type="AlphaFoldDB" id="A0A327QF96"/>
<sequence length="155" mass="17908">MSRFLYLLCTSFVSRITYTVVEYYSDAWLGNNPLDQVGNLSDRFSGSQLWSRVEDFLFTLMIYTLITYFTYRRFSVLKVKWYLCCYWIMTLSILVVFTMFNNSLADGLYISFLILPSYVMSGATIFIFKLKPGNLQAVTANEIQQIGQSTASTSK</sequence>
<keyword evidence="1" id="KW-1133">Transmembrane helix</keyword>
<name>A0A327QF96_9BACT</name>
<comment type="caution">
    <text evidence="2">The sequence shown here is derived from an EMBL/GenBank/DDBJ whole genome shotgun (WGS) entry which is preliminary data.</text>
</comment>
<evidence type="ECO:0000256" key="1">
    <source>
        <dbReference type="SAM" id="Phobius"/>
    </source>
</evidence>
<dbReference type="EMBL" id="QLLL01000006">
    <property type="protein sequence ID" value="RAJ02558.1"/>
    <property type="molecule type" value="Genomic_DNA"/>
</dbReference>
<accession>A0A327QF96</accession>
<proteinExistence type="predicted"/>
<evidence type="ECO:0000313" key="2">
    <source>
        <dbReference type="EMBL" id="RAJ02558.1"/>
    </source>
</evidence>
<keyword evidence="1" id="KW-0472">Membrane</keyword>
<reference evidence="2 3" key="1">
    <citation type="submission" date="2018-06" db="EMBL/GenBank/DDBJ databases">
        <title>Genomic Encyclopedia of Archaeal and Bacterial Type Strains, Phase II (KMG-II): from individual species to whole genera.</title>
        <authorList>
            <person name="Goeker M."/>
        </authorList>
    </citation>
    <scope>NUCLEOTIDE SEQUENCE [LARGE SCALE GENOMIC DNA]</scope>
    <source>
        <strain evidence="2 3">DSM 23857</strain>
    </source>
</reference>
<evidence type="ECO:0000313" key="3">
    <source>
        <dbReference type="Proteomes" id="UP000249547"/>
    </source>
</evidence>
<feature type="transmembrane region" description="Helical" evidence="1">
    <location>
        <begin position="81"/>
        <end position="101"/>
    </location>
</feature>
<gene>
    <name evidence="2" type="ORF">LX64_03578</name>
</gene>